<evidence type="ECO:0000256" key="5">
    <source>
        <dbReference type="ARBA" id="ARBA00023136"/>
    </source>
</evidence>
<feature type="domain" description="Thiol:disulfide interchange protein DsbD N-terminal" evidence="8">
    <location>
        <begin position="47"/>
        <end position="156"/>
    </location>
</feature>
<protein>
    <submittedName>
        <fullName evidence="9">Cytochrome c biogenesis protein transmembrane region</fullName>
    </submittedName>
</protein>
<sequence length="757" mass="81681">MAGCCLSGSALAQARAWDASVMPGAADAGAPQVAVRMQGASVASYAEGKPFYVAVQADLPHPWHAYYRNPGTVGIPMEAKLQEVPGFTVSGPYWSLPMREVSDLGVAYAYEGKVTMVWKVVPQANAPAQADFKVEVSWQVCREGQCANPEQKEVAVSLSKGDGAAAPVWGKYEDAVTGLEKPAWLDESRKPFWAQDLAAKTVTLTWYTPAGVKLDPAKVQFFSWDNSVLPTAPQKLTEKEPGMYELSMTMNDGSDMLYPLASGDEAGEEDSDEPVLKPLTSLKGLLVADGMGVDLELPAQQGASASAAAMPAKQPKETAVKATAAETAAWRYKWEPWSKDVMDKALAEGRPVYVDFTAQWCATCIANKKVAYSSEVKDLMRKGNVLMLRADKTKPNPAIDAEMRSLNRSSIPVNVLYMPGKEPAITREILTPDYLASFLKAHLFGEGDVSAMVEEPEKVSSIWVILGSLFLGGLILNLMPCVFPVIGLKILGFVEMGGGDRKKVFAHSMSFSFGVLLSFWLLTLVIFYLRAQAGGEAQSWGAWLQNPWVIYGIILIFLTMGLSMFGLFEIGVGATGAGSSLQSRKGYIGSFFSGLLATVVATPCSAPFLGPVMASVMAFDAGMMFLSMTCMGLGLALPYLLMGAFPALVKSLPKPGAWMESLKQGMSFLLLGAAAYFIGTYNAFFIDSFDLQVVYIFFVVFAAGLWVYGRWCPIYRPKATRLTGAIIALALVGIGIWGSMPDKRIFGEEESAVQSAE</sequence>
<reference evidence="10" key="1">
    <citation type="submission" date="2016-09" db="EMBL/GenBank/DDBJ databases">
        <authorList>
            <person name="Koehorst J."/>
        </authorList>
    </citation>
    <scope>NUCLEOTIDE SEQUENCE [LARGE SCALE GENOMIC DNA]</scope>
</reference>
<evidence type="ECO:0000259" key="8">
    <source>
        <dbReference type="Pfam" id="PF11412"/>
    </source>
</evidence>
<dbReference type="EMBL" id="LT629973">
    <property type="protein sequence ID" value="SEI00021.1"/>
    <property type="molecule type" value="Genomic_DNA"/>
</dbReference>
<keyword evidence="4 6" id="KW-1133">Transmembrane helix</keyword>
<gene>
    <name evidence="9" type="ORF">PYTT_2451</name>
</gene>
<feature type="transmembrane region" description="Helical" evidence="6">
    <location>
        <begin position="462"/>
        <end position="488"/>
    </location>
</feature>
<feature type="transmembrane region" description="Helical" evidence="6">
    <location>
        <begin position="621"/>
        <end position="645"/>
    </location>
</feature>
<dbReference type="InterPro" id="IPR036249">
    <property type="entry name" value="Thioredoxin-like_sf"/>
</dbReference>
<evidence type="ECO:0000256" key="6">
    <source>
        <dbReference type="SAM" id="Phobius"/>
    </source>
</evidence>
<dbReference type="Pfam" id="PF11412">
    <property type="entry name" value="DsbD_N"/>
    <property type="match status" value="1"/>
</dbReference>
<comment type="subcellular location">
    <subcellularLocation>
        <location evidence="1">Membrane</location>
        <topology evidence="1">Multi-pass membrane protein</topology>
    </subcellularLocation>
</comment>
<evidence type="ECO:0000259" key="7">
    <source>
        <dbReference type="Pfam" id="PF02683"/>
    </source>
</evidence>
<feature type="transmembrane region" description="Helical" evidence="6">
    <location>
        <begin position="721"/>
        <end position="740"/>
    </location>
</feature>
<dbReference type="InterPro" id="IPR028250">
    <property type="entry name" value="DsbDN"/>
</dbReference>
<evidence type="ECO:0000256" key="2">
    <source>
        <dbReference type="ARBA" id="ARBA00022692"/>
    </source>
</evidence>
<evidence type="ECO:0000256" key="4">
    <source>
        <dbReference type="ARBA" id="ARBA00022989"/>
    </source>
</evidence>
<accession>A0A1H6MEQ2</accession>
<dbReference type="Proteomes" id="UP000176204">
    <property type="component" value="Chromosome I"/>
</dbReference>
<dbReference type="GO" id="GO:0017004">
    <property type="term" value="P:cytochrome complex assembly"/>
    <property type="evidence" value="ECO:0007669"/>
    <property type="project" value="UniProtKB-KW"/>
</dbReference>
<feature type="transmembrane region" description="Helical" evidence="6">
    <location>
        <begin position="586"/>
        <end position="609"/>
    </location>
</feature>
<feature type="domain" description="Cytochrome C biogenesis protein transmembrane" evidence="7">
    <location>
        <begin position="463"/>
        <end position="678"/>
    </location>
</feature>
<feature type="transmembrane region" description="Helical" evidence="6">
    <location>
        <begin position="692"/>
        <end position="709"/>
    </location>
</feature>
<evidence type="ECO:0000313" key="9">
    <source>
        <dbReference type="EMBL" id="SEI00021.1"/>
    </source>
</evidence>
<dbReference type="Gene3D" id="3.40.30.10">
    <property type="entry name" value="Glutaredoxin"/>
    <property type="match status" value="1"/>
</dbReference>
<evidence type="ECO:0000256" key="3">
    <source>
        <dbReference type="ARBA" id="ARBA00022748"/>
    </source>
</evidence>
<dbReference type="GO" id="GO:0015035">
    <property type="term" value="F:protein-disulfide reductase activity"/>
    <property type="evidence" value="ECO:0007669"/>
    <property type="project" value="TreeGrafter"/>
</dbReference>
<dbReference type="InterPro" id="IPR003834">
    <property type="entry name" value="Cyt_c_assmbl_TM_dom"/>
</dbReference>
<dbReference type="STRING" id="1679444.PYTT_2451"/>
<feature type="transmembrane region" description="Helical" evidence="6">
    <location>
        <begin position="509"/>
        <end position="529"/>
    </location>
</feature>
<dbReference type="KEGG" id="agl:PYTT_2451"/>
<feature type="transmembrane region" description="Helical" evidence="6">
    <location>
        <begin position="549"/>
        <end position="574"/>
    </location>
</feature>
<dbReference type="GO" id="GO:0045454">
    <property type="term" value="P:cell redox homeostasis"/>
    <property type="evidence" value="ECO:0007669"/>
    <property type="project" value="TreeGrafter"/>
</dbReference>
<dbReference type="SUPFAM" id="SSF52833">
    <property type="entry name" value="Thioredoxin-like"/>
    <property type="match status" value="1"/>
</dbReference>
<organism evidence="9 10">
    <name type="scientific">Akkermansia glycaniphila</name>
    <dbReference type="NCBI Taxonomy" id="1679444"/>
    <lineage>
        <taxon>Bacteria</taxon>
        <taxon>Pseudomonadati</taxon>
        <taxon>Verrucomicrobiota</taxon>
        <taxon>Verrucomicrobiia</taxon>
        <taxon>Verrucomicrobiales</taxon>
        <taxon>Akkermansiaceae</taxon>
        <taxon>Akkermansia</taxon>
    </lineage>
</organism>
<evidence type="ECO:0000313" key="10">
    <source>
        <dbReference type="Proteomes" id="UP000176204"/>
    </source>
</evidence>
<dbReference type="PANTHER" id="PTHR32234:SF3">
    <property type="entry name" value="SUPPRESSION OF COPPER SENSITIVITY PROTEIN"/>
    <property type="match status" value="1"/>
</dbReference>
<keyword evidence="5 6" id="KW-0472">Membrane</keyword>
<dbReference type="PANTHER" id="PTHR32234">
    <property type="entry name" value="THIOL:DISULFIDE INTERCHANGE PROTEIN DSBD"/>
    <property type="match status" value="1"/>
</dbReference>
<evidence type="ECO:0000256" key="1">
    <source>
        <dbReference type="ARBA" id="ARBA00004141"/>
    </source>
</evidence>
<proteinExistence type="predicted"/>
<dbReference type="GO" id="GO:0016020">
    <property type="term" value="C:membrane"/>
    <property type="evidence" value="ECO:0007669"/>
    <property type="project" value="UniProtKB-SubCell"/>
</dbReference>
<dbReference type="Pfam" id="PF13899">
    <property type="entry name" value="Thioredoxin_7"/>
    <property type="match status" value="1"/>
</dbReference>
<keyword evidence="10" id="KW-1185">Reference proteome</keyword>
<name>A0A1H6MEQ2_9BACT</name>
<keyword evidence="3" id="KW-0201">Cytochrome c-type biogenesis</keyword>
<dbReference type="AlphaFoldDB" id="A0A1H6MEQ2"/>
<dbReference type="Pfam" id="PF02683">
    <property type="entry name" value="DsbD_TM"/>
    <property type="match status" value="1"/>
</dbReference>
<keyword evidence="2 6" id="KW-0812">Transmembrane</keyword>
<feature type="transmembrane region" description="Helical" evidence="6">
    <location>
        <begin position="666"/>
        <end position="686"/>
    </location>
</feature>